<organism evidence="7 8">
    <name type="scientific">Companilactobacillus futsaii</name>
    <dbReference type="NCBI Taxonomy" id="938155"/>
    <lineage>
        <taxon>Bacteria</taxon>
        <taxon>Bacillati</taxon>
        <taxon>Bacillota</taxon>
        <taxon>Bacilli</taxon>
        <taxon>Lactobacillales</taxon>
        <taxon>Lactobacillaceae</taxon>
        <taxon>Companilactobacillus</taxon>
    </lineage>
</organism>
<evidence type="ECO:0000256" key="3">
    <source>
        <dbReference type="ARBA" id="ARBA00023125"/>
    </source>
</evidence>
<dbReference type="REBASE" id="342848">
    <property type="entry name" value="S.LfuY97ORF13265P"/>
</dbReference>
<feature type="domain" description="Type I restriction modification DNA specificity" evidence="5">
    <location>
        <begin position="319"/>
        <end position="487"/>
    </location>
</feature>
<dbReference type="RefSeq" id="WP_057813575.1">
    <property type="nucleotide sequence ID" value="NZ_CP040739.1"/>
</dbReference>
<dbReference type="AlphaFoldDB" id="A0A5B7T2M4"/>
<keyword evidence="2" id="KW-0680">Restriction system</keyword>
<dbReference type="CDD" id="cd17244">
    <property type="entry name" value="RMtype1_S_Apa101655I-TRD2-CR2_like"/>
    <property type="match status" value="1"/>
</dbReference>
<keyword evidence="7" id="KW-0540">Nuclease</keyword>
<feature type="domain" description="Type I restriction modification DNA specificity" evidence="5">
    <location>
        <begin position="68"/>
        <end position="233"/>
    </location>
</feature>
<evidence type="ECO:0000256" key="1">
    <source>
        <dbReference type="ARBA" id="ARBA00010923"/>
    </source>
</evidence>
<evidence type="ECO:0000313" key="8">
    <source>
        <dbReference type="Proteomes" id="UP000310673"/>
    </source>
</evidence>
<dbReference type="EMBL" id="CP040739">
    <property type="protein sequence ID" value="QCX26087.1"/>
    <property type="molecule type" value="Genomic_DNA"/>
</dbReference>
<keyword evidence="7" id="KW-0255">Endonuclease</keyword>
<dbReference type="PANTHER" id="PTHR43140:SF1">
    <property type="entry name" value="TYPE I RESTRICTION ENZYME ECOKI SPECIFICITY SUBUNIT"/>
    <property type="match status" value="1"/>
</dbReference>
<comment type="subunit">
    <text evidence="4">The methyltransferase is composed of M and S polypeptides.</text>
</comment>
<evidence type="ECO:0000259" key="5">
    <source>
        <dbReference type="Pfam" id="PF01420"/>
    </source>
</evidence>
<dbReference type="GO" id="GO:0003677">
    <property type="term" value="F:DNA binding"/>
    <property type="evidence" value="ECO:0007669"/>
    <property type="project" value="UniProtKB-KW"/>
</dbReference>
<dbReference type="InterPro" id="IPR000055">
    <property type="entry name" value="Restrct_endonuc_typeI_TRD"/>
</dbReference>
<evidence type="ECO:0000256" key="2">
    <source>
        <dbReference type="ARBA" id="ARBA00022747"/>
    </source>
</evidence>
<dbReference type="GO" id="GO:0009307">
    <property type="term" value="P:DNA restriction-modification system"/>
    <property type="evidence" value="ECO:0007669"/>
    <property type="project" value="UniProtKB-KW"/>
</dbReference>
<dbReference type="InterPro" id="IPR051212">
    <property type="entry name" value="Type-I_RE_S_subunit"/>
</dbReference>
<keyword evidence="7" id="KW-0614">Plasmid</keyword>
<dbReference type="EMBL" id="CP040739">
    <property type="protein sequence ID" value="QCX26098.1"/>
    <property type="molecule type" value="Genomic_DNA"/>
</dbReference>
<protein>
    <submittedName>
        <fullName evidence="7">Restriction endonuclease subunit S</fullName>
    </submittedName>
</protein>
<keyword evidence="3" id="KW-0238">DNA-binding</keyword>
<gene>
    <name evidence="6" type="ORF">FG051_13190</name>
    <name evidence="7" type="ORF">FG051_13270</name>
</gene>
<dbReference type="STRING" id="1423818.FC88_GL002412"/>
<evidence type="ECO:0000313" key="7">
    <source>
        <dbReference type="EMBL" id="QCX26098.1"/>
    </source>
</evidence>
<comment type="similarity">
    <text evidence="1">Belongs to the type-I restriction system S methylase family.</text>
</comment>
<dbReference type="SUPFAM" id="SSF116734">
    <property type="entry name" value="DNA methylase specificity domain"/>
    <property type="match status" value="2"/>
</dbReference>
<dbReference type="KEGG" id="lft:FG051_13190"/>
<dbReference type="Gene3D" id="3.90.220.20">
    <property type="entry name" value="DNA methylase specificity domains"/>
    <property type="match status" value="2"/>
</dbReference>
<keyword evidence="7" id="KW-0378">Hydrolase</keyword>
<geneLocation type="plasmid" evidence="7 8">
    <name>p3</name>
</geneLocation>
<evidence type="ECO:0000313" key="6">
    <source>
        <dbReference type="EMBL" id="QCX26087.1"/>
    </source>
</evidence>
<evidence type="ECO:0000256" key="4">
    <source>
        <dbReference type="ARBA" id="ARBA00038652"/>
    </source>
</evidence>
<name>A0A5B7T2M4_9LACO</name>
<dbReference type="InterPro" id="IPR044946">
    <property type="entry name" value="Restrct_endonuc_typeI_TRD_sf"/>
</dbReference>
<dbReference type="GO" id="GO:0004519">
    <property type="term" value="F:endonuclease activity"/>
    <property type="evidence" value="ECO:0007669"/>
    <property type="project" value="UniProtKB-KW"/>
</dbReference>
<reference evidence="7 8" key="1">
    <citation type="submission" date="2019-05" db="EMBL/GenBank/DDBJ databases">
        <title>Genome Sequence of Lactobacillus futsaii Y97, a Potential Probiotic Strain Isolated from the Futsai of Taiwan.</title>
        <authorList>
            <person name="Du X."/>
        </authorList>
    </citation>
    <scope>NUCLEOTIDE SEQUENCE [LARGE SCALE GENOMIC DNA]</scope>
    <source>
        <strain evidence="7 8">Y97</strain>
        <plasmid evidence="7 8">p3</plasmid>
    </source>
</reference>
<sequence>MTPEQLKASILQYAMEGKLVKQDPNDEPASELLKKIEAEKVKLIRENKIKQTKKIPEISQEEIPFEIPESWEWTRFGDLVHFNLGKTPKRTVTEYWINGQIPWISIADMKSPSLSKTEEKITKQAFKDVFKNKLVPKGTLLMSFKLSIGKVGILKTDAVHNEAIIDIYPYMNDQNVTRNYLFTFLPLISNAGKFNNAIKGKTLNKASMTKLLIPLPPFEEQKRIVAKIEQLLPLIDKYAEAYNRLKEIDDAFNDKMKQSILQYAMEGKLVKQDHNDEPASELLKKIKVEKAQLIKEKKIKATKKLPEITQEEIPFETSDGWEWTRLGNVSNYIQRGRSPQYSNTKTEHRVISQKCIQWEEITLEKAKYINNTFFDKLENYRFVKKDDLLWCSTGTGTVGRINIVTNEFNNTPVDSHVTIVRSNSYVNSKFIFYFLISAHIQNNLNSLLTGSTKQKELGLSTIQHIVIPLPPLDEQKRIVAKIDSLFQKL</sequence>
<dbReference type="Pfam" id="PF01420">
    <property type="entry name" value="Methylase_S"/>
    <property type="match status" value="2"/>
</dbReference>
<accession>A0A5B7T2M4</accession>
<dbReference type="Proteomes" id="UP000310673">
    <property type="component" value="Plasmid p3"/>
</dbReference>
<dbReference type="PANTHER" id="PTHR43140">
    <property type="entry name" value="TYPE-1 RESTRICTION ENZYME ECOKI SPECIFICITY PROTEIN"/>
    <property type="match status" value="1"/>
</dbReference>
<proteinExistence type="inferred from homology"/>
<dbReference type="KEGG" id="lft:FG051_13270"/>
<dbReference type="REBASE" id="342851">
    <property type="entry name" value="S.LfuY97ORF13185P"/>
</dbReference>